<dbReference type="Proteomes" id="UP001583172">
    <property type="component" value="Unassembled WGS sequence"/>
</dbReference>
<sequence length="515" mass="55600">MTPPPPLFHAFLRPAVLQILRAAGYHGARTSVLDSVTDLAARYFLHLCQLTALYATHNSNGIILDDDISPFDFELATPGLLSAANGDTTTAVTNGGGGGGDSLPTPPPPELSPSAAASSQRVLYPPVPTPTIVDVRMALQRAGALLPERLPEEQAYLGEEDMRGVDAFIAWAMGPVNREIKRIALDGVDEATDYLDALKKKHSKNDDDSKYLGTLLGRSIDHGDVVVEGGEFPSIAAWEERRRQAAQLPTPPPPSPRQLQLELQQQQEEQSQKQPDAEEEGPNGNSEEAGDPNASPRPPSSGLSSLGDRNCNHLDHRQDTVAEAAHVTAASPEMEMETDETQPPTTVTAAVLAESSKTQPPTASSPPEMEMGAGEEEETEADEDQPPTTITTAILAEVYKTQPPAASSPDMMEMEAEADESQPPAAPDDSPMMEELEMDDNQTPQPTTVSPPPGQLLLSQEGKARKKKKKKKKQHQQPVQHRNLRSRQPDVVRQTRHRVYTKGKEGGIAAKERGA</sequence>
<accession>A0ABR3VFI8</accession>
<feature type="compositionally biased region" description="Low complexity" evidence="1">
    <location>
        <begin position="257"/>
        <end position="274"/>
    </location>
</feature>
<dbReference type="InterPro" id="IPR009072">
    <property type="entry name" value="Histone-fold"/>
</dbReference>
<comment type="caution">
    <text evidence="2">The sequence shown here is derived from an EMBL/GenBank/DDBJ whole genome shotgun (WGS) entry which is preliminary data.</text>
</comment>
<feature type="region of interest" description="Disordered" evidence="1">
    <location>
        <begin position="242"/>
        <end position="515"/>
    </location>
</feature>
<evidence type="ECO:0008006" key="4">
    <source>
        <dbReference type="Google" id="ProtNLM"/>
    </source>
</evidence>
<feature type="region of interest" description="Disordered" evidence="1">
    <location>
        <begin position="84"/>
        <end position="120"/>
    </location>
</feature>
<keyword evidence="3" id="KW-1185">Reference proteome</keyword>
<dbReference type="CDD" id="cd00076">
    <property type="entry name" value="HFD_SF"/>
    <property type="match status" value="1"/>
</dbReference>
<name>A0ABR3VFI8_HUMIN</name>
<feature type="compositionally biased region" description="Acidic residues" evidence="1">
    <location>
        <begin position="373"/>
        <end position="385"/>
    </location>
</feature>
<evidence type="ECO:0000256" key="1">
    <source>
        <dbReference type="SAM" id="MobiDB-lite"/>
    </source>
</evidence>
<evidence type="ECO:0000313" key="2">
    <source>
        <dbReference type="EMBL" id="KAL1840639.1"/>
    </source>
</evidence>
<protein>
    <recommendedName>
        <fullName evidence="4">Bromodomain associated domain-containing protein</fullName>
    </recommendedName>
</protein>
<proteinExistence type="predicted"/>
<organism evidence="2 3">
    <name type="scientific">Humicola insolens</name>
    <name type="common">Soft-rot fungus</name>
    <dbReference type="NCBI Taxonomy" id="85995"/>
    <lineage>
        <taxon>Eukaryota</taxon>
        <taxon>Fungi</taxon>
        <taxon>Dikarya</taxon>
        <taxon>Ascomycota</taxon>
        <taxon>Pezizomycotina</taxon>
        <taxon>Sordariomycetes</taxon>
        <taxon>Sordariomycetidae</taxon>
        <taxon>Sordariales</taxon>
        <taxon>Chaetomiaceae</taxon>
        <taxon>Mycothermus</taxon>
    </lineage>
</organism>
<dbReference type="Gene3D" id="1.10.20.10">
    <property type="entry name" value="Histone, subunit A"/>
    <property type="match status" value="1"/>
</dbReference>
<feature type="compositionally biased region" description="Basic residues" evidence="1">
    <location>
        <begin position="464"/>
        <end position="475"/>
    </location>
</feature>
<gene>
    <name evidence="2" type="ORF">VTJ49DRAFT_247</name>
</gene>
<feature type="compositionally biased region" description="Basic and acidic residues" evidence="1">
    <location>
        <begin position="502"/>
        <end position="515"/>
    </location>
</feature>
<evidence type="ECO:0000313" key="3">
    <source>
        <dbReference type="Proteomes" id="UP001583172"/>
    </source>
</evidence>
<feature type="compositionally biased region" description="Basic and acidic residues" evidence="1">
    <location>
        <begin position="310"/>
        <end position="320"/>
    </location>
</feature>
<dbReference type="EMBL" id="JAZGSY010000104">
    <property type="protein sequence ID" value="KAL1840639.1"/>
    <property type="molecule type" value="Genomic_DNA"/>
</dbReference>
<feature type="compositionally biased region" description="Acidic residues" evidence="1">
    <location>
        <begin position="431"/>
        <end position="440"/>
    </location>
</feature>
<feature type="compositionally biased region" description="Low complexity" evidence="1">
    <location>
        <begin position="84"/>
        <end position="93"/>
    </location>
</feature>
<reference evidence="2 3" key="1">
    <citation type="journal article" date="2024" name="Commun. Biol.">
        <title>Comparative genomic analysis of thermophilic fungi reveals convergent evolutionary adaptations and gene losses.</title>
        <authorList>
            <person name="Steindorff A.S."/>
            <person name="Aguilar-Pontes M.V."/>
            <person name="Robinson A.J."/>
            <person name="Andreopoulos B."/>
            <person name="LaButti K."/>
            <person name="Kuo A."/>
            <person name="Mondo S."/>
            <person name="Riley R."/>
            <person name="Otillar R."/>
            <person name="Haridas S."/>
            <person name="Lipzen A."/>
            <person name="Grimwood J."/>
            <person name="Schmutz J."/>
            <person name="Clum A."/>
            <person name="Reid I.D."/>
            <person name="Moisan M.C."/>
            <person name="Butler G."/>
            <person name="Nguyen T.T.M."/>
            <person name="Dewar K."/>
            <person name="Conant G."/>
            <person name="Drula E."/>
            <person name="Henrissat B."/>
            <person name="Hansel C."/>
            <person name="Singer S."/>
            <person name="Hutchinson M.I."/>
            <person name="de Vries R.P."/>
            <person name="Natvig D.O."/>
            <person name="Powell A.J."/>
            <person name="Tsang A."/>
            <person name="Grigoriev I.V."/>
        </authorList>
    </citation>
    <scope>NUCLEOTIDE SEQUENCE [LARGE SCALE GENOMIC DNA]</scope>
    <source>
        <strain evidence="2 3">CBS 620.91</strain>
    </source>
</reference>